<name>A0ABS5JLR2_9GAMM</name>
<comment type="caution">
    <text evidence="1">The sequence shown here is derived from an EMBL/GenBank/DDBJ whole genome shotgun (WGS) entry which is preliminary data.</text>
</comment>
<sequence>MDNILIGNRFFINSLRSNKLTAPNEHAAASGSMVHPAVLLWLSIFVPGTQTAVNGEKHRVDVSAALSSLMLSHHERYDQIQIRGERLNILTDFSVWMGIIAVFSEQGAQTNTVTLPFPVFAHLCGFESHEITQRLRLRIFEALTKIGSKVIQFHRRKDGKKCFTHMLKNAEFDPSTDTLTLQTDERLWEIY</sequence>
<dbReference type="RefSeq" id="WP_101855066.1">
    <property type="nucleotide sequence ID" value="NZ_JAERKB010000013.1"/>
</dbReference>
<proteinExistence type="predicted"/>
<evidence type="ECO:0008006" key="3">
    <source>
        <dbReference type="Google" id="ProtNLM"/>
    </source>
</evidence>
<organism evidence="1 2">
    <name type="scientific">Nissabacter archeti</name>
    <dbReference type="NCBI Taxonomy" id="1917880"/>
    <lineage>
        <taxon>Bacteria</taxon>
        <taxon>Pseudomonadati</taxon>
        <taxon>Pseudomonadota</taxon>
        <taxon>Gammaproteobacteria</taxon>
        <taxon>Enterobacterales</taxon>
        <taxon>Yersiniaceae</taxon>
        <taxon>Nissabacter</taxon>
    </lineage>
</organism>
<dbReference type="EMBL" id="JAERKB010000013">
    <property type="protein sequence ID" value="MBS0970729.1"/>
    <property type="molecule type" value="Genomic_DNA"/>
</dbReference>
<accession>A0ABS5JLR2</accession>
<gene>
    <name evidence="1" type="ORF">JK232_17705</name>
</gene>
<evidence type="ECO:0000313" key="1">
    <source>
        <dbReference type="EMBL" id="MBS0970729.1"/>
    </source>
</evidence>
<protein>
    <recommendedName>
        <fullName evidence="3">Replication initiation protein</fullName>
    </recommendedName>
</protein>
<reference evidence="2" key="1">
    <citation type="submission" date="2023-07" db="EMBL/GenBank/DDBJ databases">
        <title>Genome-inferred correspondence between phylogeny and metabolic traits in the wild Drosophila gut microbiome.</title>
        <authorList>
            <person name="Bueno E."/>
            <person name="Blow F."/>
            <person name="Douglas A.E."/>
        </authorList>
    </citation>
    <scope>NUCLEOTIDE SEQUENCE [LARGE SCALE GENOMIC DNA]</scope>
    <source>
        <strain evidence="2">JGM97</strain>
    </source>
</reference>
<keyword evidence="2" id="KW-1185">Reference proteome</keyword>
<evidence type="ECO:0000313" key="2">
    <source>
        <dbReference type="Proteomes" id="UP000680634"/>
    </source>
</evidence>
<dbReference type="Proteomes" id="UP000680634">
    <property type="component" value="Unassembled WGS sequence"/>
</dbReference>